<comment type="caution">
    <text evidence="5">The sequence shown here is derived from an EMBL/GenBank/DDBJ whole genome shotgun (WGS) entry which is preliminary data.</text>
</comment>
<proteinExistence type="predicted"/>
<gene>
    <name evidence="5" type="ORF">PECAL_4P16010</name>
</gene>
<dbReference type="PROSITE" id="PS00018">
    <property type="entry name" value="EF_HAND_1"/>
    <property type="match status" value="1"/>
</dbReference>
<dbReference type="PROSITE" id="PS50222">
    <property type="entry name" value="EF_HAND_2"/>
    <property type="match status" value="1"/>
</dbReference>
<feature type="coiled-coil region" evidence="2">
    <location>
        <begin position="156"/>
        <end position="205"/>
    </location>
</feature>
<protein>
    <recommendedName>
        <fullName evidence="4">EF-hand domain-containing protein</fullName>
    </recommendedName>
</protein>
<evidence type="ECO:0000313" key="5">
    <source>
        <dbReference type="EMBL" id="CAH0374328.1"/>
    </source>
</evidence>
<evidence type="ECO:0000313" key="6">
    <source>
        <dbReference type="Proteomes" id="UP000789595"/>
    </source>
</evidence>
<accession>A0A8J2SPL6</accession>
<sequence length="505" mass="57318">MEEAIQYADDLRASNAGTQDLLGTHDTMMLRTAETATGKTTGGKKKKRTSKRESVKARARQIVERTALMHDGAKDNAQLSAFQGSGLKGKEFGRQWNKAFPCSKLTTAEAKAVLPYFDVDGSGDIDGAEFLVKFFDLSQKMKREQRGEHRVRSAYLEQKRLEQEGVEQRKEEARVAAALKIEFTKEDKKEALRKLKKAALEYKTRWTPRSMGGMQGLSGFEGTKISPVVLRSLLQRTFDLNLSRKELGALIQAIQGHGSQVVDGKNFVTFFHRLGAKAQKQQKHRLAIRREWDALVEEAAEQKRRENEDFDVVDGGFGAYHPLDLESAYAKLGERATWQVRSRPLTQQFTEGGPLNPRDFRRRVRSEFDVDLTERELSAVVASLNEGGADADAELVDGQRFLKRMNMLNSTARRLPRVEKTPVAGDWIRNERYNARPITADRYTNQDLFSPKRQFAKFTAFDPCGVDRQTLMRVTGRTPSPVKKKALRQRLGVDVSRRDNMEFLR</sequence>
<feature type="domain" description="EF-hand" evidence="4">
    <location>
        <begin position="105"/>
        <end position="140"/>
    </location>
</feature>
<dbReference type="InterPro" id="IPR002048">
    <property type="entry name" value="EF_hand_dom"/>
</dbReference>
<organism evidence="5 6">
    <name type="scientific">Pelagomonas calceolata</name>
    <dbReference type="NCBI Taxonomy" id="35677"/>
    <lineage>
        <taxon>Eukaryota</taxon>
        <taxon>Sar</taxon>
        <taxon>Stramenopiles</taxon>
        <taxon>Ochrophyta</taxon>
        <taxon>Pelagophyceae</taxon>
        <taxon>Pelagomonadales</taxon>
        <taxon>Pelagomonadaceae</taxon>
        <taxon>Pelagomonas</taxon>
    </lineage>
</organism>
<keyword evidence="1" id="KW-0106">Calcium</keyword>
<reference evidence="5" key="1">
    <citation type="submission" date="2021-11" db="EMBL/GenBank/DDBJ databases">
        <authorList>
            <consortium name="Genoscope - CEA"/>
            <person name="William W."/>
        </authorList>
    </citation>
    <scope>NUCLEOTIDE SEQUENCE</scope>
</reference>
<dbReference type="OrthoDB" id="195396at2759"/>
<dbReference type="Gene3D" id="1.10.238.10">
    <property type="entry name" value="EF-hand"/>
    <property type="match status" value="1"/>
</dbReference>
<dbReference type="EMBL" id="CAKKNE010000004">
    <property type="protein sequence ID" value="CAH0374328.1"/>
    <property type="molecule type" value="Genomic_DNA"/>
</dbReference>
<name>A0A8J2SPL6_9STRA</name>
<dbReference type="GO" id="GO:0005509">
    <property type="term" value="F:calcium ion binding"/>
    <property type="evidence" value="ECO:0007669"/>
    <property type="project" value="InterPro"/>
</dbReference>
<dbReference type="InterPro" id="IPR011992">
    <property type="entry name" value="EF-hand-dom_pair"/>
</dbReference>
<feature type="region of interest" description="Disordered" evidence="3">
    <location>
        <begin position="34"/>
        <end position="53"/>
    </location>
</feature>
<dbReference type="AlphaFoldDB" id="A0A8J2SPL6"/>
<keyword evidence="2" id="KW-0175">Coiled coil</keyword>
<evidence type="ECO:0000256" key="3">
    <source>
        <dbReference type="SAM" id="MobiDB-lite"/>
    </source>
</evidence>
<dbReference type="Proteomes" id="UP000789595">
    <property type="component" value="Unassembled WGS sequence"/>
</dbReference>
<keyword evidence="6" id="KW-1185">Reference proteome</keyword>
<evidence type="ECO:0000256" key="2">
    <source>
        <dbReference type="SAM" id="Coils"/>
    </source>
</evidence>
<evidence type="ECO:0000256" key="1">
    <source>
        <dbReference type="ARBA" id="ARBA00022837"/>
    </source>
</evidence>
<dbReference type="InterPro" id="IPR018247">
    <property type="entry name" value="EF_Hand_1_Ca_BS"/>
</dbReference>
<dbReference type="SUPFAM" id="SSF47473">
    <property type="entry name" value="EF-hand"/>
    <property type="match status" value="1"/>
</dbReference>
<evidence type="ECO:0000259" key="4">
    <source>
        <dbReference type="PROSITE" id="PS50222"/>
    </source>
</evidence>